<evidence type="ECO:0000313" key="1">
    <source>
        <dbReference type="EMBL" id="MBP3950712.1"/>
    </source>
</evidence>
<dbReference type="EMBL" id="JAGKSQ010000002">
    <property type="protein sequence ID" value="MBP3950712.1"/>
    <property type="molecule type" value="Genomic_DNA"/>
</dbReference>
<dbReference type="SUPFAM" id="SSF52833">
    <property type="entry name" value="Thioredoxin-like"/>
    <property type="match status" value="1"/>
</dbReference>
<keyword evidence="2" id="KW-1185">Reference proteome</keyword>
<sequence length="37" mass="4362">MLLQKMPTVQLFDLDGKEVSINDYQGKNTLLFMWASW</sequence>
<gene>
    <name evidence="1" type="ORF">J7W16_06160</name>
</gene>
<name>A0A941ANT6_9BACI</name>
<comment type="caution">
    <text evidence="1">The sequence shown here is derived from an EMBL/GenBank/DDBJ whole genome shotgun (WGS) entry which is preliminary data.</text>
</comment>
<dbReference type="Gene3D" id="3.40.30.10">
    <property type="entry name" value="Glutaredoxin"/>
    <property type="match status" value="1"/>
</dbReference>
<dbReference type="RefSeq" id="WP_210596394.1">
    <property type="nucleotide sequence ID" value="NZ_JAGKSQ010000002.1"/>
</dbReference>
<reference evidence="1" key="1">
    <citation type="submission" date="2021-03" db="EMBL/GenBank/DDBJ databases">
        <title>Bacillus suaedae sp. nov., isolated from Suaeda aralocaspica.</title>
        <authorList>
            <person name="Lei R.F.R."/>
        </authorList>
    </citation>
    <scope>NUCLEOTIDE SEQUENCE</scope>
    <source>
        <strain evidence="1">YZJH907-2</strain>
    </source>
</reference>
<evidence type="ECO:0000313" key="2">
    <source>
        <dbReference type="Proteomes" id="UP000678228"/>
    </source>
</evidence>
<organism evidence="1 2">
    <name type="scientific">Halalkalibacter suaedae</name>
    <dbReference type="NCBI Taxonomy" id="2822140"/>
    <lineage>
        <taxon>Bacteria</taxon>
        <taxon>Bacillati</taxon>
        <taxon>Bacillota</taxon>
        <taxon>Bacilli</taxon>
        <taxon>Bacillales</taxon>
        <taxon>Bacillaceae</taxon>
        <taxon>Halalkalibacter</taxon>
    </lineage>
</organism>
<protein>
    <submittedName>
        <fullName evidence="1">Redoxin domain-containing protein</fullName>
    </submittedName>
</protein>
<dbReference type="InterPro" id="IPR036249">
    <property type="entry name" value="Thioredoxin-like_sf"/>
</dbReference>
<proteinExistence type="predicted"/>
<dbReference type="Proteomes" id="UP000678228">
    <property type="component" value="Unassembled WGS sequence"/>
</dbReference>
<accession>A0A941ANT6</accession>
<dbReference type="AlphaFoldDB" id="A0A941ANT6"/>